<reference evidence="6" key="1">
    <citation type="journal article" date="2014" name="Int. J. Syst. Evol. Microbiol.">
        <title>Complete genome sequence of Corynebacterium casei LMG S-19264T (=DSM 44701T), isolated from a smear-ripened cheese.</title>
        <authorList>
            <consortium name="US DOE Joint Genome Institute (JGI-PGF)"/>
            <person name="Walter F."/>
            <person name="Albersmeier A."/>
            <person name="Kalinowski J."/>
            <person name="Ruckert C."/>
        </authorList>
    </citation>
    <scope>NUCLEOTIDE SEQUENCE</scope>
    <source>
        <strain evidence="6">CGMCC 1.15454</strain>
    </source>
</reference>
<dbReference type="InterPro" id="IPR036754">
    <property type="entry name" value="YbaK/aa-tRNA-synt-asso_dom_sf"/>
</dbReference>
<comment type="caution">
    <text evidence="6">The sequence shown here is derived from an EMBL/GenBank/DDBJ whole genome shotgun (WGS) entry which is preliminary data.</text>
</comment>
<dbReference type="EC" id="4.2.-.-" evidence="4"/>
<dbReference type="GO" id="GO:0006412">
    <property type="term" value="P:translation"/>
    <property type="evidence" value="ECO:0007669"/>
    <property type="project" value="UniProtKB-KW"/>
</dbReference>
<dbReference type="AlphaFoldDB" id="A0A9W5U347"/>
<dbReference type="InterPro" id="IPR004369">
    <property type="entry name" value="Prolyl-tRNA_editing_YbaK/EbsC"/>
</dbReference>
<evidence type="ECO:0000256" key="3">
    <source>
        <dbReference type="ARBA" id="ARBA00023239"/>
    </source>
</evidence>
<dbReference type="Pfam" id="PF04073">
    <property type="entry name" value="tRNA_edit"/>
    <property type="match status" value="1"/>
</dbReference>
<comment type="similarity">
    <text evidence="1 4">Belongs to the prolyl-tRNA editing family. YbaK/EbsC subfamily.</text>
</comment>
<dbReference type="Proteomes" id="UP000621492">
    <property type="component" value="Unassembled WGS sequence"/>
</dbReference>
<dbReference type="PANTHER" id="PTHR30411">
    <property type="entry name" value="CYTOPLASMIC PROTEIN"/>
    <property type="match status" value="1"/>
</dbReference>
<keyword evidence="3 4" id="KW-0456">Lyase</keyword>
<evidence type="ECO:0000313" key="6">
    <source>
        <dbReference type="EMBL" id="GGB62787.1"/>
    </source>
</evidence>
<organism evidence="6 7">
    <name type="scientific">Lentibacillus populi</name>
    <dbReference type="NCBI Taxonomy" id="1827502"/>
    <lineage>
        <taxon>Bacteria</taxon>
        <taxon>Bacillati</taxon>
        <taxon>Bacillota</taxon>
        <taxon>Bacilli</taxon>
        <taxon>Bacillales</taxon>
        <taxon>Bacillaceae</taxon>
        <taxon>Lentibacillus</taxon>
    </lineage>
</organism>
<evidence type="ECO:0000256" key="2">
    <source>
        <dbReference type="ARBA" id="ARBA00022917"/>
    </source>
</evidence>
<dbReference type="PIRSF" id="PIRSF006181">
    <property type="entry name" value="EbsC_YbaK"/>
    <property type="match status" value="1"/>
</dbReference>
<name>A0A9W5U347_9BACI</name>
<dbReference type="GO" id="GO:0002161">
    <property type="term" value="F:aminoacyl-tRNA deacylase activity"/>
    <property type="evidence" value="ECO:0007669"/>
    <property type="project" value="InterPro"/>
</dbReference>
<reference evidence="6" key="2">
    <citation type="submission" date="2020-09" db="EMBL/GenBank/DDBJ databases">
        <authorList>
            <person name="Sun Q."/>
            <person name="Zhou Y."/>
        </authorList>
    </citation>
    <scope>NUCLEOTIDE SEQUENCE</scope>
    <source>
        <strain evidence="6">CGMCC 1.15454</strain>
    </source>
</reference>
<dbReference type="PANTHER" id="PTHR30411:SF0">
    <property type="entry name" value="CYS-TRNA(PRO)_CYS-TRNA(CYS) DEACYLASE YBAK"/>
    <property type="match status" value="1"/>
</dbReference>
<evidence type="ECO:0000259" key="5">
    <source>
        <dbReference type="Pfam" id="PF04073"/>
    </source>
</evidence>
<gene>
    <name evidence="6" type="ORF">GCM10011409_44940</name>
</gene>
<protein>
    <recommendedName>
        <fullName evidence="4">Cys-tRNA(Pro)/Cys-tRNA(Cys) deacylase</fullName>
        <ecNumber evidence="4">4.2.-.-</ecNumber>
    </recommendedName>
</protein>
<evidence type="ECO:0000313" key="7">
    <source>
        <dbReference type="Proteomes" id="UP000621492"/>
    </source>
</evidence>
<accession>A0A9W5U347</accession>
<dbReference type="SUPFAM" id="SSF55826">
    <property type="entry name" value="YbaK/ProRS associated domain"/>
    <property type="match status" value="1"/>
</dbReference>
<dbReference type="Gene3D" id="3.90.960.10">
    <property type="entry name" value="YbaK/aminoacyl-tRNA synthetase-associated domain"/>
    <property type="match status" value="1"/>
</dbReference>
<sequence>MKKKKVQKTNVMRLLDREKVTYDVHEYVWDEEHLDAITAADKTGEPHEKIFKTLVTTGDKTGITVACIPAEKELDLKALAKVSGNKKVEMLPVKDMENITGYIRGGCSPIGMKKHFPTYVAAQAESLDTMVVSAGKRGIQVELAPNDLQRMTNAVFGDFTV</sequence>
<evidence type="ECO:0000256" key="4">
    <source>
        <dbReference type="PIRNR" id="PIRNR006181"/>
    </source>
</evidence>
<keyword evidence="2 4" id="KW-0648">Protein biosynthesis</keyword>
<keyword evidence="7" id="KW-1185">Reference proteome</keyword>
<evidence type="ECO:0000256" key="1">
    <source>
        <dbReference type="ARBA" id="ARBA00009798"/>
    </source>
</evidence>
<dbReference type="GO" id="GO:0016829">
    <property type="term" value="F:lyase activity"/>
    <property type="evidence" value="ECO:0007669"/>
    <property type="project" value="UniProtKB-KW"/>
</dbReference>
<dbReference type="NCBIfam" id="TIGR00011">
    <property type="entry name" value="YbaK_EbsC"/>
    <property type="match status" value="1"/>
</dbReference>
<dbReference type="CDD" id="cd00002">
    <property type="entry name" value="YbaK_deacylase"/>
    <property type="match status" value="1"/>
</dbReference>
<proteinExistence type="inferred from homology"/>
<dbReference type="InterPro" id="IPR007214">
    <property type="entry name" value="YbaK/aa-tRNA-synth-assoc-dom"/>
</dbReference>
<dbReference type="RefSeq" id="WP_188725933.1">
    <property type="nucleotide sequence ID" value="NZ_BMJD01000078.1"/>
</dbReference>
<feature type="domain" description="YbaK/aminoacyl-tRNA synthetase-associated" evidence="5">
    <location>
        <begin position="36"/>
        <end position="150"/>
    </location>
</feature>
<dbReference type="EMBL" id="BMJD01000078">
    <property type="protein sequence ID" value="GGB62787.1"/>
    <property type="molecule type" value="Genomic_DNA"/>
</dbReference>